<organism evidence="1 2">
    <name type="scientific">Microbulbifer flavimaris</name>
    <dbReference type="NCBI Taxonomy" id="1781068"/>
    <lineage>
        <taxon>Bacteria</taxon>
        <taxon>Pseudomonadati</taxon>
        <taxon>Pseudomonadota</taxon>
        <taxon>Gammaproteobacteria</taxon>
        <taxon>Cellvibrionales</taxon>
        <taxon>Microbulbiferaceae</taxon>
        <taxon>Microbulbifer</taxon>
    </lineage>
</organism>
<name>A0ABX4HXG3_9GAMM</name>
<dbReference type="Proteomes" id="UP000218427">
    <property type="component" value="Unassembled WGS sequence"/>
</dbReference>
<proteinExistence type="predicted"/>
<keyword evidence="2" id="KW-1185">Reference proteome</keyword>
<dbReference type="InterPro" id="IPR022269">
    <property type="entry name" value="SO_2930-like_C"/>
</dbReference>
<dbReference type="EMBL" id="LRFG02000004">
    <property type="protein sequence ID" value="PCO04814.1"/>
    <property type="molecule type" value="Genomic_DNA"/>
</dbReference>
<dbReference type="PROSITE" id="PS51257">
    <property type="entry name" value="PROKAR_LIPOPROTEIN"/>
    <property type="match status" value="1"/>
</dbReference>
<dbReference type="NCBIfam" id="TIGR03806">
    <property type="entry name" value="chp_HNE_0200"/>
    <property type="match status" value="1"/>
</dbReference>
<evidence type="ECO:0000313" key="2">
    <source>
        <dbReference type="Proteomes" id="UP000218427"/>
    </source>
</evidence>
<gene>
    <name evidence="1" type="ORF">AWR36_012525</name>
</gene>
<accession>A0ABX4HXG3</accession>
<evidence type="ECO:0008006" key="3">
    <source>
        <dbReference type="Google" id="ProtNLM"/>
    </source>
</evidence>
<sequence length="383" mass="41762">MHKKLWGAVLAPLFAAALGGCDAPREQVTVFERDAVPESLSDWHVVEAIDGELSLNDGVIPYDLNTALFTDYAHKLRTVWMPAGTTAAYGDENFDYPVGTVITKTFYYPKDAVGAQAAVLRTDDYSRDYVAGKTGEALDLENVRLMETRVLVKRADGWQALPYVWNAEQTDAVLEIAGDATRLQLASASGENTSFTYVVPDANQCAGCHADNHTEKAIMPLGPRARHLNKDYAYATGAENQLLHWQQVGYLSGLPEFAAIPKNVNFKDETASLEERARSYLDINCGHCHNPAGPADTSGLMLHHLEQDRRKLGLCKPPVAAGTGSGNRLFAIVPGEPEESILNFRVETTNPGAMMPELGRSLEHDEGTALLREWVASMPGSCS</sequence>
<protein>
    <recommendedName>
        <fullName evidence="3">Repeat protein (TIGR03806 family)</fullName>
    </recommendedName>
</protein>
<dbReference type="RefSeq" id="WP_067085446.1">
    <property type="nucleotide sequence ID" value="NZ_LRFG02000004.1"/>
</dbReference>
<comment type="caution">
    <text evidence="1">The sequence shown here is derived from an EMBL/GenBank/DDBJ whole genome shotgun (WGS) entry which is preliminary data.</text>
</comment>
<reference evidence="1" key="1">
    <citation type="submission" date="2017-08" db="EMBL/GenBank/DDBJ databases">
        <title>Microbulbifer marisrubri sp. nov., a halophilic alphaproteobacterium isolated from marine sediment of the Yellow Sea, China.</title>
        <authorList>
            <person name="Zhang G."/>
            <person name="Xiong Q."/>
        </authorList>
    </citation>
    <scope>NUCLEOTIDE SEQUENCE [LARGE SCALE GENOMIC DNA]</scope>
    <source>
        <strain evidence="1">WRN-8</strain>
    </source>
</reference>
<evidence type="ECO:0000313" key="1">
    <source>
        <dbReference type="EMBL" id="PCO04814.1"/>
    </source>
</evidence>